<dbReference type="OrthoDB" id="8780961at2"/>
<organism evidence="2 3">
    <name type="scientific">Undibacterium pigrum</name>
    <dbReference type="NCBI Taxonomy" id="401470"/>
    <lineage>
        <taxon>Bacteria</taxon>
        <taxon>Pseudomonadati</taxon>
        <taxon>Pseudomonadota</taxon>
        <taxon>Betaproteobacteria</taxon>
        <taxon>Burkholderiales</taxon>
        <taxon>Oxalobacteraceae</taxon>
        <taxon>Undibacterium</taxon>
    </lineage>
</organism>
<gene>
    <name evidence="2" type="ORF">DFR42_107171</name>
</gene>
<name>A0A318J4G0_9BURK</name>
<feature type="region of interest" description="Disordered" evidence="1">
    <location>
        <begin position="123"/>
        <end position="148"/>
    </location>
</feature>
<dbReference type="Proteomes" id="UP000247792">
    <property type="component" value="Unassembled WGS sequence"/>
</dbReference>
<reference evidence="2 3" key="1">
    <citation type="submission" date="2018-05" db="EMBL/GenBank/DDBJ databases">
        <title>Genomic Encyclopedia of Type Strains, Phase IV (KMG-IV): sequencing the most valuable type-strain genomes for metagenomic binning, comparative biology and taxonomic classification.</title>
        <authorList>
            <person name="Goeker M."/>
        </authorList>
    </citation>
    <scope>NUCLEOTIDE SEQUENCE [LARGE SCALE GENOMIC DNA]</scope>
    <source>
        <strain evidence="2 3">DSM 19792</strain>
    </source>
</reference>
<dbReference type="AlphaFoldDB" id="A0A318J4G0"/>
<dbReference type="RefSeq" id="WP_110256750.1">
    <property type="nucleotide sequence ID" value="NZ_QJKB01000007.1"/>
</dbReference>
<proteinExistence type="predicted"/>
<evidence type="ECO:0000313" key="3">
    <source>
        <dbReference type="Proteomes" id="UP000247792"/>
    </source>
</evidence>
<accession>A0A318J4G0</accession>
<evidence type="ECO:0000256" key="1">
    <source>
        <dbReference type="SAM" id="MobiDB-lite"/>
    </source>
</evidence>
<dbReference type="EMBL" id="QJKB01000007">
    <property type="protein sequence ID" value="PXX41520.1"/>
    <property type="molecule type" value="Genomic_DNA"/>
</dbReference>
<evidence type="ECO:0000313" key="2">
    <source>
        <dbReference type="EMBL" id="PXX41520.1"/>
    </source>
</evidence>
<keyword evidence="3" id="KW-1185">Reference proteome</keyword>
<sequence>MKLDQTKTTPIPTHIFSLPAGRKTAGLIAGIMSSFVLASTCMAADRQDTSASARYEYERSLCNKGQTNQAKETCLREAGAAKQQARLGTLTTLSEEQLQRNRESRCDAHPAEDREYCLQRMRGAGTQSGSAERGGISRELTVTVKPPQ</sequence>
<protein>
    <submittedName>
        <fullName evidence="2">Uncharacterized protein</fullName>
    </submittedName>
</protein>
<comment type="caution">
    <text evidence="2">The sequence shown here is derived from an EMBL/GenBank/DDBJ whole genome shotgun (WGS) entry which is preliminary data.</text>
</comment>